<feature type="transmembrane region" description="Helical" evidence="4">
    <location>
        <begin position="277"/>
        <end position="295"/>
    </location>
</feature>
<accession>A0ABX9XHZ6</accession>
<protein>
    <submittedName>
        <fullName evidence="6">DUF805 domain-containing protein</fullName>
    </submittedName>
</protein>
<keyword evidence="4" id="KW-0472">Membrane</keyword>
<evidence type="ECO:0000313" key="6">
    <source>
        <dbReference type="EMBL" id="ROZ84735.1"/>
    </source>
</evidence>
<dbReference type="EMBL" id="RKKU01000010">
    <property type="protein sequence ID" value="ROZ84735.1"/>
    <property type="molecule type" value="Genomic_DNA"/>
</dbReference>
<evidence type="ECO:0000256" key="2">
    <source>
        <dbReference type="SAM" id="Coils"/>
    </source>
</evidence>
<feature type="domain" description="J" evidence="5">
    <location>
        <begin position="3"/>
        <end position="66"/>
    </location>
</feature>
<organism evidence="6 7">
    <name type="scientific">Pseudomonas neustonica</name>
    <dbReference type="NCBI Taxonomy" id="2487346"/>
    <lineage>
        <taxon>Bacteria</taxon>
        <taxon>Pseudomonadati</taxon>
        <taxon>Pseudomonadota</taxon>
        <taxon>Gammaproteobacteria</taxon>
        <taxon>Pseudomonadales</taxon>
        <taxon>Pseudomonadaceae</taxon>
        <taxon>Pseudomonas</taxon>
    </lineage>
</organism>
<dbReference type="Gene3D" id="1.10.287.110">
    <property type="entry name" value="DnaJ domain"/>
    <property type="match status" value="1"/>
</dbReference>
<dbReference type="CDD" id="cd06257">
    <property type="entry name" value="DnaJ"/>
    <property type="match status" value="1"/>
</dbReference>
<gene>
    <name evidence="6" type="ORF">EF096_10085</name>
</gene>
<sequence length="421" mass="46945">MVSYWQTLGVELGSDQRTIKRAYSRLLKEVHPEDHPEDFMALREAYEQALASAPKTAPRRMADADVSAPEPNWQRQPVPPPESVSPPDQPAAPEPVMSPEALAKKAAEQQAARQALADERERIQELHRQREQAVREEGARAQQRLDQLGNDFTQLVNDPQRRADAAAWDALLLAPDLNNLEVRLVVGRELLSALLDNLGDQERAAVPAAILVRLDERFQWSTDQSLNWGVERELLERLSLLLVAAEESLNAPPQQICWAWLGKTLFNLKGRITRGEFLLALAAMIGITASILRLTDALLPSVMHGKVLIVAVLVLIYGFICSYVKRLGDSGINIMVAFVVGIAVPMTFLVFAMLGQQRPLDARNPQSKFVDLYEVALADLFRGGYHASLATQARNFIRCIHPNLAYVVICCWGLMLYSMFA</sequence>
<comment type="caution">
    <text evidence="6">The sequence shown here is derived from an EMBL/GenBank/DDBJ whole genome shotgun (WGS) entry which is preliminary data.</text>
</comment>
<dbReference type="InterPro" id="IPR001623">
    <property type="entry name" value="DnaJ_domain"/>
</dbReference>
<evidence type="ECO:0000256" key="1">
    <source>
        <dbReference type="ARBA" id="ARBA00023186"/>
    </source>
</evidence>
<feature type="transmembrane region" description="Helical" evidence="4">
    <location>
        <begin position="307"/>
        <end position="325"/>
    </location>
</feature>
<dbReference type="Pfam" id="PF00226">
    <property type="entry name" value="DnaJ"/>
    <property type="match status" value="1"/>
</dbReference>
<evidence type="ECO:0000256" key="4">
    <source>
        <dbReference type="SAM" id="Phobius"/>
    </source>
</evidence>
<feature type="transmembrane region" description="Helical" evidence="4">
    <location>
        <begin position="403"/>
        <end position="420"/>
    </location>
</feature>
<dbReference type="SMART" id="SM00271">
    <property type="entry name" value="DnaJ"/>
    <property type="match status" value="1"/>
</dbReference>
<evidence type="ECO:0000313" key="7">
    <source>
        <dbReference type="Proteomes" id="UP000275199"/>
    </source>
</evidence>
<keyword evidence="2" id="KW-0175">Coiled coil</keyword>
<proteinExistence type="predicted"/>
<feature type="compositionally biased region" description="Pro residues" evidence="3">
    <location>
        <begin position="77"/>
        <end position="93"/>
    </location>
</feature>
<keyword evidence="4" id="KW-1133">Transmembrane helix</keyword>
<dbReference type="Proteomes" id="UP000275199">
    <property type="component" value="Unassembled WGS sequence"/>
</dbReference>
<dbReference type="SUPFAM" id="SSF46565">
    <property type="entry name" value="Chaperone J-domain"/>
    <property type="match status" value="1"/>
</dbReference>
<dbReference type="InterPro" id="IPR036869">
    <property type="entry name" value="J_dom_sf"/>
</dbReference>
<name>A0ABX9XHZ6_9PSED</name>
<reference evidence="6 7" key="1">
    <citation type="submission" date="2018-11" db="EMBL/GenBank/DDBJ databases">
        <authorList>
            <person name="Jang G.I."/>
            <person name="Hwang C.Y."/>
        </authorList>
    </citation>
    <scope>NUCLEOTIDE SEQUENCE [LARGE SCALE GENOMIC DNA]</scope>
    <source>
        <strain evidence="6 7">SSM26</strain>
    </source>
</reference>
<evidence type="ECO:0000259" key="5">
    <source>
        <dbReference type="PROSITE" id="PS50076"/>
    </source>
</evidence>
<keyword evidence="1" id="KW-0143">Chaperone</keyword>
<feature type="transmembrane region" description="Helical" evidence="4">
    <location>
        <begin position="331"/>
        <end position="354"/>
    </location>
</feature>
<feature type="region of interest" description="Disordered" evidence="3">
    <location>
        <begin position="50"/>
        <end position="95"/>
    </location>
</feature>
<keyword evidence="4" id="KW-0812">Transmembrane</keyword>
<feature type="coiled-coil region" evidence="2">
    <location>
        <begin position="106"/>
        <end position="136"/>
    </location>
</feature>
<evidence type="ECO:0000256" key="3">
    <source>
        <dbReference type="SAM" id="MobiDB-lite"/>
    </source>
</evidence>
<dbReference type="PROSITE" id="PS50076">
    <property type="entry name" value="DNAJ_2"/>
    <property type="match status" value="1"/>
</dbReference>
<keyword evidence="7" id="KW-1185">Reference proteome</keyword>